<sequence>MAGGRIVRLEKEPTWENIADSINEDTAGRNAELVAFIEMLQCIDGPYTVMLDAPWCEGKTFFVKSAQCIMNALNGSQLSEVDVHDSRIKKVIEALSEHDRPTFLALYFNAWDNDDAEDPISALFAALASQLGQDYLTKQPELEKWLLKVVDAAVGAISPLKSCATGIHNALSGKDLIEAYRQRAKLREAIASMAENGSLEVADRLVIFIDELDRCRPDFAVRLLEQVKSLFQSENIITVFSADSVQLSKAMAGVYGGGYASQRFLERFFDYRVTLPPCDAFRVVTGREFKTSAMSRFDELEIELLKSRELTPRDVMRLLPKFDGARRYAKRCLGRDNYFYDLCLADMVATCAFLPVLIFIQRENSELFRSITLGTDFDSLYEEGRKYPAFVDAVRESIGALRRNSPGNPSGPTEEEIERYVHDLCLVIFSPDASGEKVKSTRQKLGIYENSFPAEVYKALSFPIAQDDDA</sequence>
<evidence type="ECO:0000313" key="2">
    <source>
        <dbReference type="EMBL" id="MCR9035346.1"/>
    </source>
</evidence>
<evidence type="ECO:0000313" key="3">
    <source>
        <dbReference type="Proteomes" id="UP001204320"/>
    </source>
</evidence>
<dbReference type="Proteomes" id="UP001204320">
    <property type="component" value="Unassembled WGS sequence"/>
</dbReference>
<feature type="domain" description="KAP NTPase" evidence="1">
    <location>
        <begin position="37"/>
        <end position="282"/>
    </location>
</feature>
<dbReference type="SUPFAM" id="SSF52540">
    <property type="entry name" value="P-loop containing nucleoside triphosphate hydrolases"/>
    <property type="match status" value="1"/>
</dbReference>
<dbReference type="InterPro" id="IPR011646">
    <property type="entry name" value="KAP_P-loop"/>
</dbReference>
<proteinExistence type="predicted"/>
<name>A0ABT1Z555_9ACTN</name>
<accession>A0ABT1Z555</accession>
<gene>
    <name evidence="2" type="ORF">NVS32_00015</name>
</gene>
<dbReference type="Gene3D" id="3.40.50.300">
    <property type="entry name" value="P-loop containing nucleotide triphosphate hydrolases"/>
    <property type="match status" value="1"/>
</dbReference>
<dbReference type="RefSeq" id="WP_258498139.1">
    <property type="nucleotide sequence ID" value="NZ_JANSKA010000001.1"/>
</dbReference>
<dbReference type="Pfam" id="PF07693">
    <property type="entry name" value="KAP_NTPase"/>
    <property type="match status" value="1"/>
</dbReference>
<dbReference type="InterPro" id="IPR027417">
    <property type="entry name" value="P-loop_NTPase"/>
</dbReference>
<comment type="caution">
    <text evidence="2">The sequence shown here is derived from an EMBL/GenBank/DDBJ whole genome shotgun (WGS) entry which is preliminary data.</text>
</comment>
<evidence type="ECO:0000259" key="1">
    <source>
        <dbReference type="Pfam" id="PF07693"/>
    </source>
</evidence>
<reference evidence="2 3" key="1">
    <citation type="submission" date="2022-08" db="EMBL/GenBank/DDBJ databases">
        <title>Tractidigestivibacter montrealensis type strain KD21.</title>
        <authorList>
            <person name="Diop K."/>
            <person name="Richard C."/>
            <person name="Routy B."/>
        </authorList>
    </citation>
    <scope>NUCLEOTIDE SEQUENCE [LARGE SCALE GENOMIC DNA]</scope>
    <source>
        <strain evidence="2 3">KD21</strain>
    </source>
</reference>
<organism evidence="2 3">
    <name type="scientific">Tractidigestivibacter montrealensis</name>
    <dbReference type="NCBI Taxonomy" id="2972466"/>
    <lineage>
        <taxon>Bacteria</taxon>
        <taxon>Bacillati</taxon>
        <taxon>Actinomycetota</taxon>
        <taxon>Coriobacteriia</taxon>
        <taxon>Coriobacteriales</taxon>
        <taxon>Atopobiaceae</taxon>
        <taxon>Tractidigestivibacter</taxon>
    </lineage>
</organism>
<dbReference type="EMBL" id="JANSKA010000001">
    <property type="protein sequence ID" value="MCR9035346.1"/>
    <property type="molecule type" value="Genomic_DNA"/>
</dbReference>
<keyword evidence="3" id="KW-1185">Reference proteome</keyword>
<protein>
    <submittedName>
        <fullName evidence="2">KAP family NTPase</fullName>
    </submittedName>
</protein>